<accession>A0A5M3WHW1</accession>
<dbReference type="GO" id="GO:1901137">
    <property type="term" value="P:carbohydrate derivative biosynthetic process"/>
    <property type="evidence" value="ECO:0007669"/>
    <property type="project" value="UniProtKB-ARBA"/>
</dbReference>
<feature type="domain" description="Glycosyltransferase subfamily 4-like N-terminal" evidence="4">
    <location>
        <begin position="16"/>
        <end position="187"/>
    </location>
</feature>
<dbReference type="InterPro" id="IPR001296">
    <property type="entry name" value="Glyco_trans_1"/>
</dbReference>
<dbReference type="InterPro" id="IPR028098">
    <property type="entry name" value="Glyco_trans_4-like_N"/>
</dbReference>
<dbReference type="RefSeq" id="WP_155354169.1">
    <property type="nucleotide sequence ID" value="NZ_BAAAHL010000046.1"/>
</dbReference>
<evidence type="ECO:0000259" key="3">
    <source>
        <dbReference type="Pfam" id="PF00534"/>
    </source>
</evidence>
<keyword evidence="1" id="KW-0328">Glycosyltransferase</keyword>
<dbReference type="OrthoDB" id="9765330at2"/>
<dbReference type="Pfam" id="PF13439">
    <property type="entry name" value="Glyco_transf_4"/>
    <property type="match status" value="1"/>
</dbReference>
<dbReference type="InterPro" id="IPR050194">
    <property type="entry name" value="Glycosyltransferase_grp1"/>
</dbReference>
<proteinExistence type="predicted"/>
<organism evidence="5 6">
    <name type="scientific">Acrocarpospora macrocephala</name>
    <dbReference type="NCBI Taxonomy" id="150177"/>
    <lineage>
        <taxon>Bacteria</taxon>
        <taxon>Bacillati</taxon>
        <taxon>Actinomycetota</taxon>
        <taxon>Actinomycetes</taxon>
        <taxon>Streptosporangiales</taxon>
        <taxon>Streptosporangiaceae</taxon>
        <taxon>Acrocarpospora</taxon>
    </lineage>
</organism>
<dbReference type="PANTHER" id="PTHR45947:SF3">
    <property type="entry name" value="SULFOQUINOVOSYL TRANSFERASE SQD2"/>
    <property type="match status" value="1"/>
</dbReference>
<reference evidence="5 6" key="1">
    <citation type="submission" date="2019-10" db="EMBL/GenBank/DDBJ databases">
        <title>Whole genome shotgun sequence of Acrocarpospora macrocephala NBRC 16266.</title>
        <authorList>
            <person name="Ichikawa N."/>
            <person name="Kimura A."/>
            <person name="Kitahashi Y."/>
            <person name="Komaki H."/>
            <person name="Oguchi A."/>
        </authorList>
    </citation>
    <scope>NUCLEOTIDE SEQUENCE [LARGE SCALE GENOMIC DNA]</scope>
    <source>
        <strain evidence="5 6">NBRC 16266</strain>
    </source>
</reference>
<evidence type="ECO:0000256" key="2">
    <source>
        <dbReference type="ARBA" id="ARBA00022679"/>
    </source>
</evidence>
<keyword evidence="2" id="KW-0808">Transferase</keyword>
<protein>
    <submittedName>
        <fullName evidence="5">Uncharacterized protein</fullName>
    </submittedName>
</protein>
<dbReference type="Proteomes" id="UP000331127">
    <property type="component" value="Unassembled WGS sequence"/>
</dbReference>
<name>A0A5M3WHW1_9ACTN</name>
<dbReference type="CDD" id="cd03801">
    <property type="entry name" value="GT4_PimA-like"/>
    <property type="match status" value="1"/>
</dbReference>
<keyword evidence="6" id="KW-1185">Reference proteome</keyword>
<evidence type="ECO:0000313" key="5">
    <source>
        <dbReference type="EMBL" id="GES08564.1"/>
    </source>
</evidence>
<dbReference type="PANTHER" id="PTHR45947">
    <property type="entry name" value="SULFOQUINOVOSYL TRANSFERASE SQD2"/>
    <property type="match status" value="1"/>
</dbReference>
<dbReference type="AlphaFoldDB" id="A0A5M3WHW1"/>
<dbReference type="GO" id="GO:0016757">
    <property type="term" value="F:glycosyltransferase activity"/>
    <property type="evidence" value="ECO:0007669"/>
    <property type="project" value="UniProtKB-KW"/>
</dbReference>
<dbReference type="SUPFAM" id="SSF53756">
    <property type="entry name" value="UDP-Glycosyltransferase/glycogen phosphorylase"/>
    <property type="match status" value="1"/>
</dbReference>
<dbReference type="Pfam" id="PF00534">
    <property type="entry name" value="Glycos_transf_1"/>
    <property type="match status" value="1"/>
</dbReference>
<feature type="domain" description="Glycosyl transferase family 1" evidence="3">
    <location>
        <begin position="242"/>
        <end position="303"/>
    </location>
</feature>
<dbReference type="Gene3D" id="3.40.50.2000">
    <property type="entry name" value="Glycogen Phosphorylase B"/>
    <property type="match status" value="2"/>
</dbReference>
<comment type="caution">
    <text evidence="5">The sequence shown here is derived from an EMBL/GenBank/DDBJ whole genome shotgun (WGS) entry which is preliminary data.</text>
</comment>
<dbReference type="EMBL" id="BLAE01000011">
    <property type="protein sequence ID" value="GES08564.1"/>
    <property type="molecule type" value="Genomic_DNA"/>
</dbReference>
<sequence length="408" mass="44288">MRVLLAQNMFHLPSHGGANKSNRVLLEQLAARGHECHVVAPMSGALRATSVDEHVAYLRDLGATIKSVTEDGVEYAYKGVNACAVARPPQLARRVGEVAAEVKPDWTLVPSDDPGLLMLGAALKATPERVVYLAHTLQQLPFGPGSFYPSGAGTRMVKRAASVLAVSKAAQSYMERWGELRSTLIYPHIYGDPQERTEGTHVTMINPCGYKGLPILLGLADARPDVPFLAVPTWGTTTQELAELERRPNITVIEPSDEIDDILARTRVLLMPSLWDETFGYTCVEAMARGIPVLAADVGGLAEAKLGVPYLLPVRRIEKYESAGHARPVPVVPEQDLGPWADALSAVLAHPDLYHELSRRSRASARDFIASLDEDALETHLTALRPNRRQAALAALAARTKEGRIATT</sequence>
<evidence type="ECO:0000259" key="4">
    <source>
        <dbReference type="Pfam" id="PF13439"/>
    </source>
</evidence>
<gene>
    <name evidence="5" type="ORF">Amac_021600</name>
</gene>
<evidence type="ECO:0000313" key="6">
    <source>
        <dbReference type="Proteomes" id="UP000331127"/>
    </source>
</evidence>
<evidence type="ECO:0000256" key="1">
    <source>
        <dbReference type="ARBA" id="ARBA00022676"/>
    </source>
</evidence>